<keyword evidence="1" id="KW-1133">Transmembrane helix</keyword>
<protein>
    <submittedName>
        <fullName evidence="2">Uncharacterized protein</fullName>
    </submittedName>
</protein>
<evidence type="ECO:0000256" key="1">
    <source>
        <dbReference type="SAM" id="Phobius"/>
    </source>
</evidence>
<keyword evidence="1" id="KW-0472">Membrane</keyword>
<reference evidence="2" key="1">
    <citation type="submission" date="2024-03" db="EMBL/GenBank/DDBJ databases">
        <title>Diverse circular DNA viruses in blood, oral, and fecal samples of captive lemurs.</title>
        <authorList>
            <person name="Paietta E.N."/>
            <person name="Kraberger S."/>
            <person name="Lund M.C."/>
            <person name="Custer J.M."/>
            <person name="Vargas K.M."/>
            <person name="Ehmke E.E."/>
            <person name="Yoder A.D."/>
            <person name="Varsani A."/>
        </authorList>
    </citation>
    <scope>NUCLEOTIDE SEQUENCE</scope>
    <source>
        <strain evidence="2">Duke_18_67</strain>
    </source>
</reference>
<dbReference type="EMBL" id="PP511357">
    <property type="protein sequence ID" value="XCD03433.1"/>
    <property type="molecule type" value="Genomic_DNA"/>
</dbReference>
<keyword evidence="1" id="KW-0812">Transmembrane</keyword>
<name>A0AAU8AU21_9VIRU</name>
<evidence type="ECO:0000313" key="2">
    <source>
        <dbReference type="EMBL" id="XCD03433.1"/>
    </source>
</evidence>
<proteinExistence type="predicted"/>
<sequence length="36" mass="4081">MDYGLIYPVAMLLILGIPYLAVLALIIAIINWLNRH</sequence>
<accession>A0AAU8AU21</accession>
<organism evidence="2">
    <name type="scientific">Dulem virus 152</name>
    <dbReference type="NCBI Taxonomy" id="3145629"/>
    <lineage>
        <taxon>Viruses</taxon>
        <taxon>Monodnaviria</taxon>
        <taxon>Sangervirae</taxon>
        <taxon>Phixviricota</taxon>
        <taxon>Malgrandaviricetes</taxon>
        <taxon>Petitvirales</taxon>
        <taxon>Microviridae</taxon>
        <taxon>Microvirus</taxon>
    </lineage>
</organism>
<feature type="transmembrane region" description="Helical" evidence="1">
    <location>
        <begin position="6"/>
        <end position="33"/>
    </location>
</feature>